<dbReference type="Pfam" id="PF01988">
    <property type="entry name" value="VIT1"/>
    <property type="match status" value="1"/>
</dbReference>
<sequence>MTRPTEPIQRETMQPGDDVENSLPLSSSYGSLRDSISSDFVEGSLTTVPSTSLVTNNLNVDKSMSSGDDEQAGSTIGMDASQNISESASPVRTAHPAQVQHLSKSRQYYRDMMLGVNDGLVSTFLLVVGVVGGGMDVTGVLLTAIAGAIAGAISMFAGEYVATKSQNEVMKGEIKLEREHIKNYHAEEVKELTHLLNVIGIPGSPTTERKSQPANATDSPTATETENHQMRRSIIRYYASNPDALLKIMIALEFGVIDGEVRSPTVAGAASFVSFLIGSLPSVIPFIFAADIRTGLIISGLATGVGLFTVGAIKTWATRGNMWLAALENLAITAVGSGIAYGIGVGFDALVGEDLPQG</sequence>
<evidence type="ECO:0000256" key="4">
    <source>
        <dbReference type="ARBA" id="ARBA00022989"/>
    </source>
</evidence>
<dbReference type="AlphaFoldDB" id="A0ABD3MAC8"/>
<feature type="region of interest" description="Disordered" evidence="6">
    <location>
        <begin position="1"/>
        <end position="27"/>
    </location>
</feature>
<name>A0ABD3MAC8_9STRA</name>
<evidence type="ECO:0000256" key="7">
    <source>
        <dbReference type="SAM" id="Phobius"/>
    </source>
</evidence>
<keyword evidence="5 7" id="KW-0472">Membrane</keyword>
<dbReference type="Proteomes" id="UP001530293">
    <property type="component" value="Unassembled WGS sequence"/>
</dbReference>
<keyword evidence="9" id="KW-1185">Reference proteome</keyword>
<evidence type="ECO:0000256" key="3">
    <source>
        <dbReference type="ARBA" id="ARBA00022692"/>
    </source>
</evidence>
<evidence type="ECO:0000313" key="9">
    <source>
        <dbReference type="Proteomes" id="UP001530293"/>
    </source>
</evidence>
<protein>
    <submittedName>
        <fullName evidence="8">Uncharacterized protein</fullName>
    </submittedName>
</protein>
<accession>A0ABD3MAC8</accession>
<dbReference type="EMBL" id="JALLBG020000198">
    <property type="protein sequence ID" value="KAL3759701.1"/>
    <property type="molecule type" value="Genomic_DNA"/>
</dbReference>
<comment type="subcellular location">
    <subcellularLocation>
        <location evidence="1">Endomembrane system</location>
        <topology evidence="1">Multi-pass membrane protein</topology>
    </subcellularLocation>
</comment>
<dbReference type="GO" id="GO:0012505">
    <property type="term" value="C:endomembrane system"/>
    <property type="evidence" value="ECO:0007669"/>
    <property type="project" value="UniProtKB-SubCell"/>
</dbReference>
<dbReference type="InterPro" id="IPR008217">
    <property type="entry name" value="Ccc1_fam"/>
</dbReference>
<feature type="transmembrane region" description="Helical" evidence="7">
    <location>
        <begin position="329"/>
        <end position="351"/>
    </location>
</feature>
<evidence type="ECO:0000256" key="5">
    <source>
        <dbReference type="ARBA" id="ARBA00023136"/>
    </source>
</evidence>
<feature type="region of interest" description="Disordered" evidence="6">
    <location>
        <begin position="203"/>
        <end position="227"/>
    </location>
</feature>
<feature type="transmembrane region" description="Helical" evidence="7">
    <location>
        <begin position="296"/>
        <end position="317"/>
    </location>
</feature>
<evidence type="ECO:0000256" key="2">
    <source>
        <dbReference type="ARBA" id="ARBA00007049"/>
    </source>
</evidence>
<feature type="compositionally biased region" description="Polar residues" evidence="6">
    <location>
        <begin position="212"/>
        <end position="224"/>
    </location>
</feature>
<gene>
    <name evidence="8" type="ORF">ACHAWU_010270</name>
</gene>
<keyword evidence="4 7" id="KW-1133">Transmembrane helix</keyword>
<evidence type="ECO:0000256" key="6">
    <source>
        <dbReference type="SAM" id="MobiDB-lite"/>
    </source>
</evidence>
<evidence type="ECO:0000256" key="1">
    <source>
        <dbReference type="ARBA" id="ARBA00004127"/>
    </source>
</evidence>
<dbReference type="PANTHER" id="PTHR31851">
    <property type="entry name" value="FE(2+)/MN(2+) TRANSPORTER PCL1"/>
    <property type="match status" value="1"/>
</dbReference>
<comment type="similarity">
    <text evidence="2">Belongs to the CCC1 family.</text>
</comment>
<keyword evidence="3 7" id="KW-0812">Transmembrane</keyword>
<reference evidence="8 9" key="1">
    <citation type="submission" date="2024-10" db="EMBL/GenBank/DDBJ databases">
        <title>Updated reference genomes for cyclostephanoid diatoms.</title>
        <authorList>
            <person name="Roberts W.R."/>
            <person name="Alverson A.J."/>
        </authorList>
    </citation>
    <scope>NUCLEOTIDE SEQUENCE [LARGE SCALE GENOMIC DNA]</scope>
    <source>
        <strain evidence="8 9">AJA232-27</strain>
    </source>
</reference>
<feature type="transmembrane region" description="Helical" evidence="7">
    <location>
        <begin position="269"/>
        <end position="289"/>
    </location>
</feature>
<comment type="caution">
    <text evidence="8">The sequence shown here is derived from an EMBL/GenBank/DDBJ whole genome shotgun (WGS) entry which is preliminary data.</text>
</comment>
<feature type="transmembrane region" description="Helical" evidence="7">
    <location>
        <begin position="141"/>
        <end position="162"/>
    </location>
</feature>
<proteinExistence type="inferred from homology"/>
<feature type="transmembrane region" description="Helical" evidence="7">
    <location>
        <begin position="114"/>
        <end position="135"/>
    </location>
</feature>
<evidence type="ECO:0000313" key="8">
    <source>
        <dbReference type="EMBL" id="KAL3759701.1"/>
    </source>
</evidence>
<organism evidence="8 9">
    <name type="scientific">Discostella pseudostelligera</name>
    <dbReference type="NCBI Taxonomy" id="259834"/>
    <lineage>
        <taxon>Eukaryota</taxon>
        <taxon>Sar</taxon>
        <taxon>Stramenopiles</taxon>
        <taxon>Ochrophyta</taxon>
        <taxon>Bacillariophyta</taxon>
        <taxon>Coscinodiscophyceae</taxon>
        <taxon>Thalassiosirophycidae</taxon>
        <taxon>Stephanodiscales</taxon>
        <taxon>Stephanodiscaceae</taxon>
        <taxon>Discostella</taxon>
    </lineage>
</organism>